<reference evidence="1" key="1">
    <citation type="journal article" date="2013" name="PLoS ONE">
        <title>Complete Sequence and Analysis of Plastid Genomes of Two Economically Important Red Algae: Pyropia haitanensis and Pyropia yezoensis.</title>
        <authorList>
            <person name="Wang L."/>
            <person name="Mao Y."/>
            <person name="Kong F."/>
            <person name="Li G."/>
            <person name="Ma F."/>
            <person name="Zhang B."/>
            <person name="Sun P."/>
            <person name="Bi G."/>
            <person name="Zhang F."/>
            <person name="Xue H."/>
            <person name="Cao M."/>
        </authorList>
    </citation>
    <scope>NUCLEOTIDE SEQUENCE</scope>
</reference>
<organism evidence="1">
    <name type="scientific">Pyropia yezoensis</name>
    <name type="common">Susabi-nori</name>
    <name type="synonym">Porphyra yezoensis</name>
    <dbReference type="NCBI Taxonomy" id="2788"/>
    <lineage>
        <taxon>Eukaryota</taxon>
        <taxon>Rhodophyta</taxon>
        <taxon>Bangiophyceae</taxon>
        <taxon>Bangiales</taxon>
        <taxon>Bangiaceae</taxon>
        <taxon>Pyropia</taxon>
    </lineage>
</organism>
<keyword evidence="1" id="KW-0934">Plastid</keyword>
<dbReference type="AlphaFoldDB" id="M4QGP5"/>
<evidence type="ECO:0000313" key="2">
    <source>
        <dbReference type="EMBL" id="QFZ66977.1"/>
    </source>
</evidence>
<name>M4QGP5_PYRYE</name>
<dbReference type="RefSeq" id="YP_536995.1">
    <property type="nucleotide sequence ID" value="NC_007932.1"/>
</dbReference>
<proteinExistence type="predicted"/>
<geneLocation type="plastid" evidence="1"/>
<reference evidence="2" key="2">
    <citation type="submission" date="2019-03" db="EMBL/GenBank/DDBJ databases">
        <authorList>
            <person name="Xu K."/>
            <person name="Yu X."/>
            <person name="Mao Y."/>
        </authorList>
    </citation>
    <scope>NUCLEOTIDE SEQUENCE</scope>
    <source>
        <strain evidence="2">RZ-58</strain>
    </source>
</reference>
<sequence>MLIKFFINYLDLTDIDIRNLLAVISINMYKFNCLN</sequence>
<keyword evidence="1" id="KW-0150">Chloroplast</keyword>
<protein>
    <submittedName>
        <fullName evidence="1">Uncharacterized protein</fullName>
    </submittedName>
</protein>
<dbReference type="EMBL" id="MK695880">
    <property type="protein sequence ID" value="QFZ66977.1"/>
    <property type="molecule type" value="Genomic_DNA"/>
</dbReference>
<dbReference type="EMBL" id="KC517072">
    <property type="protein sequence ID" value="AGH27641.1"/>
    <property type="molecule type" value="Genomic_DNA"/>
</dbReference>
<gene>
    <name evidence="1" type="primary">ORF35</name>
    <name evidence="1" type="ORF">PyyeCp131</name>
    <name evidence="2" type="ORF">PyyePp131</name>
</gene>
<accession>M4QGP5</accession>
<evidence type="ECO:0000313" key="1">
    <source>
        <dbReference type="EMBL" id="AGH27641.1"/>
    </source>
</evidence>